<proteinExistence type="predicted"/>
<organism evidence="1 2">
    <name type="scientific">Mikania micrantha</name>
    <name type="common">bitter vine</name>
    <dbReference type="NCBI Taxonomy" id="192012"/>
    <lineage>
        <taxon>Eukaryota</taxon>
        <taxon>Viridiplantae</taxon>
        <taxon>Streptophyta</taxon>
        <taxon>Embryophyta</taxon>
        <taxon>Tracheophyta</taxon>
        <taxon>Spermatophyta</taxon>
        <taxon>Magnoliopsida</taxon>
        <taxon>eudicotyledons</taxon>
        <taxon>Gunneridae</taxon>
        <taxon>Pentapetalae</taxon>
        <taxon>asterids</taxon>
        <taxon>campanulids</taxon>
        <taxon>Asterales</taxon>
        <taxon>Asteraceae</taxon>
        <taxon>Asteroideae</taxon>
        <taxon>Heliantheae alliance</taxon>
        <taxon>Eupatorieae</taxon>
        <taxon>Mikania</taxon>
    </lineage>
</organism>
<accession>A0A5N6PU92</accession>
<dbReference type="EMBL" id="SZYD01000002">
    <property type="protein sequence ID" value="KAD7116922.1"/>
    <property type="molecule type" value="Genomic_DNA"/>
</dbReference>
<name>A0A5N6PU92_9ASTR</name>
<evidence type="ECO:0000313" key="1">
    <source>
        <dbReference type="EMBL" id="KAD7116922.1"/>
    </source>
</evidence>
<evidence type="ECO:0000313" key="2">
    <source>
        <dbReference type="Proteomes" id="UP000326396"/>
    </source>
</evidence>
<dbReference type="Proteomes" id="UP000326396">
    <property type="component" value="Linkage Group LG10"/>
</dbReference>
<comment type="caution">
    <text evidence="1">The sequence shown here is derived from an EMBL/GenBank/DDBJ whole genome shotgun (WGS) entry which is preliminary data.</text>
</comment>
<keyword evidence="2" id="KW-1185">Reference proteome</keyword>
<protein>
    <submittedName>
        <fullName evidence="1">Uncharacterized protein</fullName>
    </submittedName>
</protein>
<gene>
    <name evidence="1" type="ORF">E3N88_04190</name>
</gene>
<sequence length="87" mass="9178">MGVGEGWQPTSEGGRMEPFDRLVGSAVLWPYGLAIRPLGLIRLTVGLLRPAAVQLVSPDQVAVSSGGVLQGCVINSEMNMWNGNGNQ</sequence>
<reference evidence="1 2" key="1">
    <citation type="submission" date="2019-05" db="EMBL/GenBank/DDBJ databases">
        <title>Mikania micrantha, genome provides insights into the molecular mechanism of rapid growth.</title>
        <authorList>
            <person name="Liu B."/>
        </authorList>
    </citation>
    <scope>NUCLEOTIDE SEQUENCE [LARGE SCALE GENOMIC DNA]</scope>
    <source>
        <strain evidence="1">NLD-2019</strain>
        <tissue evidence="1">Leaf</tissue>
    </source>
</reference>
<dbReference type="AlphaFoldDB" id="A0A5N6PU92"/>